<protein>
    <submittedName>
        <fullName evidence="2">Glutaredoxin-like protein</fullName>
    </submittedName>
</protein>
<sequence length="75" mass="8630">MIKVYSKPDCMPCKMTKKYLTEHDVPFEDVNVEEDEAALELIKSHGFFSLPVVTTNDSFDGAWCGFRIDRLEELV</sequence>
<accession>A0A8S5PBB5</accession>
<dbReference type="Pfam" id="PF00462">
    <property type="entry name" value="Glutaredoxin"/>
    <property type="match status" value="1"/>
</dbReference>
<evidence type="ECO:0000313" key="2">
    <source>
        <dbReference type="EMBL" id="DAE03508.1"/>
    </source>
</evidence>
<dbReference type="Gene3D" id="3.40.30.10">
    <property type="entry name" value="Glutaredoxin"/>
    <property type="match status" value="1"/>
</dbReference>
<name>A0A8S5PBB5_9CAUD</name>
<dbReference type="EMBL" id="BK015368">
    <property type="protein sequence ID" value="DAE03508.1"/>
    <property type="molecule type" value="Genomic_DNA"/>
</dbReference>
<dbReference type="SUPFAM" id="SSF52833">
    <property type="entry name" value="Thioredoxin-like"/>
    <property type="match status" value="1"/>
</dbReference>
<dbReference type="InterPro" id="IPR036249">
    <property type="entry name" value="Thioredoxin-like_sf"/>
</dbReference>
<reference evidence="2" key="1">
    <citation type="journal article" date="2021" name="Proc. Natl. Acad. Sci. U.S.A.">
        <title>A Catalog of Tens of Thousands of Viruses from Human Metagenomes Reveals Hidden Associations with Chronic Diseases.</title>
        <authorList>
            <person name="Tisza M.J."/>
            <person name="Buck C.B."/>
        </authorList>
    </citation>
    <scope>NUCLEOTIDE SEQUENCE</scope>
    <source>
        <strain evidence="2">CtpoI7</strain>
    </source>
</reference>
<feature type="domain" description="Glutaredoxin" evidence="1">
    <location>
        <begin position="2"/>
        <end position="58"/>
    </location>
</feature>
<dbReference type="CDD" id="cd02976">
    <property type="entry name" value="NrdH"/>
    <property type="match status" value="1"/>
</dbReference>
<evidence type="ECO:0000259" key="1">
    <source>
        <dbReference type="Pfam" id="PF00462"/>
    </source>
</evidence>
<dbReference type="PROSITE" id="PS51354">
    <property type="entry name" value="GLUTAREDOXIN_2"/>
    <property type="match status" value="1"/>
</dbReference>
<organism evidence="2">
    <name type="scientific">Siphoviridae sp. ctpoI7</name>
    <dbReference type="NCBI Taxonomy" id="2825678"/>
    <lineage>
        <taxon>Viruses</taxon>
        <taxon>Duplodnaviria</taxon>
        <taxon>Heunggongvirae</taxon>
        <taxon>Uroviricota</taxon>
        <taxon>Caudoviricetes</taxon>
    </lineage>
</organism>
<proteinExistence type="predicted"/>
<dbReference type="InterPro" id="IPR002109">
    <property type="entry name" value="Glutaredoxin"/>
</dbReference>